<dbReference type="AlphaFoldDB" id="A0A8S1R0S0"/>
<evidence type="ECO:0000256" key="3">
    <source>
        <dbReference type="ARBA" id="ARBA00023157"/>
    </source>
</evidence>
<organism evidence="4 5">
    <name type="scientific">Paramecium sonneborni</name>
    <dbReference type="NCBI Taxonomy" id="65129"/>
    <lineage>
        <taxon>Eukaryota</taxon>
        <taxon>Sar</taxon>
        <taxon>Alveolata</taxon>
        <taxon>Ciliophora</taxon>
        <taxon>Intramacronucleata</taxon>
        <taxon>Oligohymenophorea</taxon>
        <taxon>Peniculida</taxon>
        <taxon>Parameciidae</taxon>
        <taxon>Paramecium</taxon>
    </lineage>
</organism>
<dbReference type="PANTHER" id="PTHR38934">
    <property type="entry name" value="HYPHALLY REGULATED CELL WALL PROTEIN 1"/>
    <property type="match status" value="1"/>
</dbReference>
<dbReference type="Proteomes" id="UP000692954">
    <property type="component" value="Unassembled WGS sequence"/>
</dbReference>
<dbReference type="EMBL" id="CAJJDN010000134">
    <property type="protein sequence ID" value="CAD8121701.1"/>
    <property type="molecule type" value="Genomic_DNA"/>
</dbReference>
<keyword evidence="1" id="KW-0732">Signal</keyword>
<proteinExistence type="predicted"/>
<dbReference type="Pfam" id="PF13948">
    <property type="entry name" value="DUF4215"/>
    <property type="match status" value="2"/>
</dbReference>
<dbReference type="OrthoDB" id="28293at2759"/>
<dbReference type="InterPro" id="IPR011936">
    <property type="entry name" value="Myxo_disulph_rpt"/>
</dbReference>
<accession>A0A8S1R0S0</accession>
<evidence type="ECO:0000256" key="2">
    <source>
        <dbReference type="ARBA" id="ARBA00022737"/>
    </source>
</evidence>
<reference evidence="4" key="1">
    <citation type="submission" date="2021-01" db="EMBL/GenBank/DDBJ databases">
        <authorList>
            <consortium name="Genoscope - CEA"/>
            <person name="William W."/>
        </authorList>
    </citation>
    <scope>NUCLEOTIDE SEQUENCE</scope>
</reference>
<gene>
    <name evidence="4" type="ORF">PSON_ATCC_30995.1.T1340003</name>
</gene>
<keyword evidence="2" id="KW-0677">Repeat</keyword>
<keyword evidence="3" id="KW-1015">Disulfide bond</keyword>
<name>A0A8S1R0S0_9CILI</name>
<protein>
    <submittedName>
        <fullName evidence="4">Uncharacterized protein</fullName>
    </submittedName>
</protein>
<evidence type="ECO:0000313" key="5">
    <source>
        <dbReference type="Proteomes" id="UP000692954"/>
    </source>
</evidence>
<evidence type="ECO:0000256" key="1">
    <source>
        <dbReference type="ARBA" id="ARBA00022729"/>
    </source>
</evidence>
<keyword evidence="5" id="KW-1185">Reference proteome</keyword>
<comment type="caution">
    <text evidence="4">The sequence shown here is derived from an EMBL/GenBank/DDBJ whole genome shotgun (WGS) entry which is preliminary data.</text>
</comment>
<sequence>MCQDQNINQFEGCFALQVSCVEGCRNCIQGICFECQDGWEYIQLIQNCVPLCWDLMINQHEEFDDGNLIPYDECDLCKFQCSQDCLNCLFGQCLEYQQSTRQIQSDCIFDPYFINYIDQSYYDNFLSQRQSRQTMILNQYCNIKELGIFGFNKQNSIRIQYCDQQLLGQYLKCQLFFQLSLSLNNQQCIPYCNDGITILDEICDDINNIQLMVVINVKKVVSQNAKHVYKLSVMDVKMVGNFWIIDAFICVEIIKLLNYP</sequence>
<evidence type="ECO:0000313" key="4">
    <source>
        <dbReference type="EMBL" id="CAD8121701.1"/>
    </source>
</evidence>
<dbReference type="PANTHER" id="PTHR38934:SF6">
    <property type="entry name" value="CHROMOSOME UNDETERMINED SCAFFOLD_176, WHOLE GENOME SHOTGUN SEQUENCE"/>
    <property type="match status" value="1"/>
</dbReference>